<gene>
    <name evidence="1" type="ORF">K466DRAFT_148388</name>
</gene>
<dbReference type="EMBL" id="ML211195">
    <property type="protein sequence ID" value="TFK86525.1"/>
    <property type="molecule type" value="Genomic_DNA"/>
</dbReference>
<keyword evidence="2" id="KW-1185">Reference proteome</keyword>
<name>A0A5C3P9Z3_9APHY</name>
<organism evidence="1 2">
    <name type="scientific">Polyporus arcularius HHB13444</name>
    <dbReference type="NCBI Taxonomy" id="1314778"/>
    <lineage>
        <taxon>Eukaryota</taxon>
        <taxon>Fungi</taxon>
        <taxon>Dikarya</taxon>
        <taxon>Basidiomycota</taxon>
        <taxon>Agaricomycotina</taxon>
        <taxon>Agaricomycetes</taxon>
        <taxon>Polyporales</taxon>
        <taxon>Polyporaceae</taxon>
        <taxon>Polyporus</taxon>
    </lineage>
</organism>
<reference evidence="1 2" key="1">
    <citation type="journal article" date="2019" name="Nat. Ecol. Evol.">
        <title>Megaphylogeny resolves global patterns of mushroom evolution.</title>
        <authorList>
            <person name="Varga T."/>
            <person name="Krizsan K."/>
            <person name="Foldi C."/>
            <person name="Dima B."/>
            <person name="Sanchez-Garcia M."/>
            <person name="Sanchez-Ramirez S."/>
            <person name="Szollosi G.J."/>
            <person name="Szarkandi J.G."/>
            <person name="Papp V."/>
            <person name="Albert L."/>
            <person name="Andreopoulos W."/>
            <person name="Angelini C."/>
            <person name="Antonin V."/>
            <person name="Barry K.W."/>
            <person name="Bougher N.L."/>
            <person name="Buchanan P."/>
            <person name="Buyck B."/>
            <person name="Bense V."/>
            <person name="Catcheside P."/>
            <person name="Chovatia M."/>
            <person name="Cooper J."/>
            <person name="Damon W."/>
            <person name="Desjardin D."/>
            <person name="Finy P."/>
            <person name="Geml J."/>
            <person name="Haridas S."/>
            <person name="Hughes K."/>
            <person name="Justo A."/>
            <person name="Karasinski D."/>
            <person name="Kautmanova I."/>
            <person name="Kiss B."/>
            <person name="Kocsube S."/>
            <person name="Kotiranta H."/>
            <person name="LaButti K.M."/>
            <person name="Lechner B.E."/>
            <person name="Liimatainen K."/>
            <person name="Lipzen A."/>
            <person name="Lukacs Z."/>
            <person name="Mihaltcheva S."/>
            <person name="Morgado L.N."/>
            <person name="Niskanen T."/>
            <person name="Noordeloos M.E."/>
            <person name="Ohm R.A."/>
            <person name="Ortiz-Santana B."/>
            <person name="Ovrebo C."/>
            <person name="Racz N."/>
            <person name="Riley R."/>
            <person name="Savchenko A."/>
            <person name="Shiryaev A."/>
            <person name="Soop K."/>
            <person name="Spirin V."/>
            <person name="Szebenyi C."/>
            <person name="Tomsovsky M."/>
            <person name="Tulloss R.E."/>
            <person name="Uehling J."/>
            <person name="Grigoriev I.V."/>
            <person name="Vagvolgyi C."/>
            <person name="Papp T."/>
            <person name="Martin F.M."/>
            <person name="Miettinen O."/>
            <person name="Hibbett D.S."/>
            <person name="Nagy L.G."/>
        </authorList>
    </citation>
    <scope>NUCLEOTIDE SEQUENCE [LARGE SCALE GENOMIC DNA]</scope>
    <source>
        <strain evidence="1 2">HHB13444</strain>
    </source>
</reference>
<dbReference type="Proteomes" id="UP000308197">
    <property type="component" value="Unassembled WGS sequence"/>
</dbReference>
<dbReference type="InParanoid" id="A0A5C3P9Z3"/>
<proteinExistence type="predicted"/>
<accession>A0A5C3P9Z3</accession>
<evidence type="ECO:0000313" key="1">
    <source>
        <dbReference type="EMBL" id="TFK86525.1"/>
    </source>
</evidence>
<evidence type="ECO:0000313" key="2">
    <source>
        <dbReference type="Proteomes" id="UP000308197"/>
    </source>
</evidence>
<protein>
    <submittedName>
        <fullName evidence="1">Uncharacterized protein</fullName>
    </submittedName>
</protein>
<sequence>MSRECSAGGGAMAGLVWKECVPSSSDADDCSDDDATSDDGCSSSGRLSVAHWSLARDLVDGKGPEGSALWSESVCERLACSRAAVTQGWANQVASGKDAVRCYSEKPAYGESLSRQLFGWAIMSAASLYVFRTHEGTSLAREMERLSGSTYTDENTPAETTGTR</sequence>
<dbReference type="AlphaFoldDB" id="A0A5C3P9Z3"/>